<keyword evidence="2" id="KW-1185">Reference proteome</keyword>
<comment type="caution">
    <text evidence="1">The sequence shown here is derived from an EMBL/GenBank/DDBJ whole genome shotgun (WGS) entry which is preliminary data.</text>
</comment>
<reference evidence="1" key="1">
    <citation type="journal article" date="2023" name="Mol. Phylogenet. Evol.">
        <title>Genome-scale phylogeny and comparative genomics of the fungal order Sordariales.</title>
        <authorList>
            <person name="Hensen N."/>
            <person name="Bonometti L."/>
            <person name="Westerberg I."/>
            <person name="Brannstrom I.O."/>
            <person name="Guillou S."/>
            <person name="Cros-Aarteil S."/>
            <person name="Calhoun S."/>
            <person name="Haridas S."/>
            <person name="Kuo A."/>
            <person name="Mondo S."/>
            <person name="Pangilinan J."/>
            <person name="Riley R."/>
            <person name="LaButti K."/>
            <person name="Andreopoulos B."/>
            <person name="Lipzen A."/>
            <person name="Chen C."/>
            <person name="Yan M."/>
            <person name="Daum C."/>
            <person name="Ng V."/>
            <person name="Clum A."/>
            <person name="Steindorff A."/>
            <person name="Ohm R.A."/>
            <person name="Martin F."/>
            <person name="Silar P."/>
            <person name="Natvig D.O."/>
            <person name="Lalanne C."/>
            <person name="Gautier V."/>
            <person name="Ament-Velasquez S.L."/>
            <person name="Kruys A."/>
            <person name="Hutchinson M.I."/>
            <person name="Powell A.J."/>
            <person name="Barry K."/>
            <person name="Miller A.N."/>
            <person name="Grigoriev I.V."/>
            <person name="Debuchy R."/>
            <person name="Gladieux P."/>
            <person name="Hiltunen Thoren M."/>
            <person name="Johannesson H."/>
        </authorList>
    </citation>
    <scope>NUCLEOTIDE SEQUENCE</scope>
    <source>
        <strain evidence="1">PSN293</strain>
    </source>
</reference>
<accession>A0AAN6YFK9</accession>
<sequence>MLIIFNYLDVSPSCFAEIELNRRKLGKVRFRRFDSNSRILYIVIPTRTHEGLHLNLYMYINVLSGQLRLWDFDARLIPSGAMTCRLVGSNDAEGTGGECGEGDSTECLLKSGIKWPALVILAGDFETINELREDMRWWFRASDHAVKIAVLAKFDRQKEHILLENWEEVVAPPNAAALSQNGIPEPSLRQSIIITRDGGTTDPRSDRYQVTGGALVLDFELLVLRQPVPPEGDFIISTEDLQDYGLRVFTAANIGTF</sequence>
<proteinExistence type="predicted"/>
<reference evidence="1" key="2">
    <citation type="submission" date="2023-05" db="EMBL/GenBank/DDBJ databases">
        <authorList>
            <consortium name="Lawrence Berkeley National Laboratory"/>
            <person name="Steindorff A."/>
            <person name="Hensen N."/>
            <person name="Bonometti L."/>
            <person name="Westerberg I."/>
            <person name="Brannstrom I.O."/>
            <person name="Guillou S."/>
            <person name="Cros-Aarteil S."/>
            <person name="Calhoun S."/>
            <person name="Haridas S."/>
            <person name="Kuo A."/>
            <person name="Mondo S."/>
            <person name="Pangilinan J."/>
            <person name="Riley R."/>
            <person name="Labutti K."/>
            <person name="Andreopoulos B."/>
            <person name="Lipzen A."/>
            <person name="Chen C."/>
            <person name="Yanf M."/>
            <person name="Daum C."/>
            <person name="Ng V."/>
            <person name="Clum A."/>
            <person name="Ohm R."/>
            <person name="Martin F."/>
            <person name="Silar P."/>
            <person name="Natvig D."/>
            <person name="Lalanne C."/>
            <person name="Gautier V."/>
            <person name="Ament-Velasquez S.L."/>
            <person name="Kruys A."/>
            <person name="Hutchinson M.I."/>
            <person name="Powell A.J."/>
            <person name="Barry K."/>
            <person name="Miller A.N."/>
            <person name="Grigoriev I.V."/>
            <person name="Debuchy R."/>
            <person name="Gladieux P."/>
            <person name="Thoren M.H."/>
            <person name="Johannesson H."/>
        </authorList>
    </citation>
    <scope>NUCLEOTIDE SEQUENCE</scope>
    <source>
        <strain evidence="1">PSN293</strain>
    </source>
</reference>
<name>A0AAN6YFK9_9PEZI</name>
<dbReference type="AlphaFoldDB" id="A0AAN6YFK9"/>
<organism evidence="1 2">
    <name type="scientific">Rhypophila decipiens</name>
    <dbReference type="NCBI Taxonomy" id="261697"/>
    <lineage>
        <taxon>Eukaryota</taxon>
        <taxon>Fungi</taxon>
        <taxon>Dikarya</taxon>
        <taxon>Ascomycota</taxon>
        <taxon>Pezizomycotina</taxon>
        <taxon>Sordariomycetes</taxon>
        <taxon>Sordariomycetidae</taxon>
        <taxon>Sordariales</taxon>
        <taxon>Naviculisporaceae</taxon>
        <taxon>Rhypophila</taxon>
    </lineage>
</organism>
<protein>
    <submittedName>
        <fullName evidence="1">Uncharacterized protein</fullName>
    </submittedName>
</protein>
<evidence type="ECO:0000313" key="2">
    <source>
        <dbReference type="Proteomes" id="UP001301769"/>
    </source>
</evidence>
<gene>
    <name evidence="1" type="ORF">QBC37DRAFT_305998</name>
</gene>
<dbReference type="Proteomes" id="UP001301769">
    <property type="component" value="Unassembled WGS sequence"/>
</dbReference>
<evidence type="ECO:0000313" key="1">
    <source>
        <dbReference type="EMBL" id="KAK4218434.1"/>
    </source>
</evidence>
<dbReference type="EMBL" id="MU858053">
    <property type="protein sequence ID" value="KAK4218434.1"/>
    <property type="molecule type" value="Genomic_DNA"/>
</dbReference>